<reference evidence="1 2" key="1">
    <citation type="submission" date="2018-02" db="EMBL/GenBank/DDBJ databases">
        <title>Genomic Encyclopedia of Archaeal and Bacterial Type Strains, Phase II (KMG-II): from individual species to whole genera.</title>
        <authorList>
            <person name="Goeker M."/>
        </authorList>
    </citation>
    <scope>NUCLEOTIDE SEQUENCE [LARGE SCALE GENOMIC DNA]</scope>
    <source>
        <strain evidence="1 2">DSM 21165</strain>
    </source>
</reference>
<protein>
    <submittedName>
        <fullName evidence="1">Uncharacterized protein</fullName>
    </submittedName>
</protein>
<sequence length="83" mass="9809">MGKTKKLVELDDKAIAILEKQAKLQKRSLKNYIEYTLEDMALRYSEPSEEYKKMMDDMIDRMENGTLKTIPFSDVLKKYGREL</sequence>
<name>A0A362X4N2_9FLAO</name>
<dbReference type="Proteomes" id="UP000251545">
    <property type="component" value="Unassembled WGS sequence"/>
</dbReference>
<dbReference type="EMBL" id="PVEO01000001">
    <property type="protein sequence ID" value="PQV51399.1"/>
    <property type="molecule type" value="Genomic_DNA"/>
</dbReference>
<dbReference type="AlphaFoldDB" id="A0A362X4N2"/>
<comment type="caution">
    <text evidence="1">The sequence shown here is derived from an EMBL/GenBank/DDBJ whole genome shotgun (WGS) entry which is preliminary data.</text>
</comment>
<evidence type="ECO:0000313" key="2">
    <source>
        <dbReference type="Proteomes" id="UP000251545"/>
    </source>
</evidence>
<evidence type="ECO:0000313" key="1">
    <source>
        <dbReference type="EMBL" id="PQV51399.1"/>
    </source>
</evidence>
<dbReference type="RefSeq" id="WP_105472417.1">
    <property type="nucleotide sequence ID" value="NZ_PVEO01000001.1"/>
</dbReference>
<accession>A0A362X4N2</accession>
<gene>
    <name evidence="1" type="ORF">CLV33_101322</name>
</gene>
<proteinExistence type="predicted"/>
<organism evidence="1 2">
    <name type="scientific">Jejuia pallidilutea</name>
    <dbReference type="NCBI Taxonomy" id="504487"/>
    <lineage>
        <taxon>Bacteria</taxon>
        <taxon>Pseudomonadati</taxon>
        <taxon>Bacteroidota</taxon>
        <taxon>Flavobacteriia</taxon>
        <taxon>Flavobacteriales</taxon>
        <taxon>Flavobacteriaceae</taxon>
        <taxon>Jejuia</taxon>
    </lineage>
</organism>